<dbReference type="GeneID" id="61276794"/>
<feature type="chain" id="PRO_5036312659" evidence="1">
    <location>
        <begin position="21"/>
        <end position="125"/>
    </location>
</feature>
<dbReference type="RefSeq" id="WP_041557056.1">
    <property type="nucleotide sequence ID" value="NZ_BAABYK010000001.1"/>
</dbReference>
<dbReference type="Proteomes" id="UP000284243">
    <property type="component" value="Unassembled WGS sequence"/>
</dbReference>
<evidence type="ECO:0000313" key="4">
    <source>
        <dbReference type="EMBL" id="RGY06947.1"/>
    </source>
</evidence>
<accession>A0A1Y3YFY2</accession>
<dbReference type="AlphaFoldDB" id="A0A1Y3YFY2"/>
<dbReference type="EMBL" id="QRYW01000025">
    <property type="protein sequence ID" value="RGV24891.1"/>
    <property type="molecule type" value="Genomic_DNA"/>
</dbReference>
<dbReference type="Proteomes" id="UP000284434">
    <property type="component" value="Unassembled WGS sequence"/>
</dbReference>
<dbReference type="Proteomes" id="UP000283426">
    <property type="component" value="Unassembled WGS sequence"/>
</dbReference>
<sequence>MMKKCSVITGMILASLLLFMNSCEKDYLNAEEISYSLTVSDTVYLNEPVTIKGVINQDLDIRVYWENWNNDHLIGVLKPYRDSIVWIPENIKEGPANLLTQIAYKSGRKNQTNLMGGKNIVIKKR</sequence>
<evidence type="ECO:0000313" key="5">
    <source>
        <dbReference type="Proteomes" id="UP000283426"/>
    </source>
</evidence>
<keyword evidence="1" id="KW-0732">Signal</keyword>
<gene>
    <name evidence="3" type="ORF">DWW24_12080</name>
    <name evidence="2" type="ORF">DWW57_01890</name>
    <name evidence="4" type="ORF">DXA53_08880</name>
</gene>
<dbReference type="EMBL" id="QRYC01000002">
    <property type="protein sequence ID" value="RGU58489.1"/>
    <property type="molecule type" value="Genomic_DNA"/>
</dbReference>
<evidence type="ECO:0000313" key="2">
    <source>
        <dbReference type="EMBL" id="RGU58489.1"/>
    </source>
</evidence>
<dbReference type="EMBL" id="QSCO01000010">
    <property type="protein sequence ID" value="RGY06947.1"/>
    <property type="molecule type" value="Genomic_DNA"/>
</dbReference>
<feature type="signal peptide" evidence="1">
    <location>
        <begin position="1"/>
        <end position="20"/>
    </location>
</feature>
<evidence type="ECO:0000313" key="7">
    <source>
        <dbReference type="Proteomes" id="UP000284434"/>
    </source>
</evidence>
<evidence type="ECO:0000313" key="3">
    <source>
        <dbReference type="EMBL" id="RGV24891.1"/>
    </source>
</evidence>
<evidence type="ECO:0000256" key="1">
    <source>
        <dbReference type="SAM" id="SignalP"/>
    </source>
</evidence>
<organism evidence="4 7">
    <name type="scientific">Odoribacter splanchnicus</name>
    <dbReference type="NCBI Taxonomy" id="28118"/>
    <lineage>
        <taxon>Bacteria</taxon>
        <taxon>Pseudomonadati</taxon>
        <taxon>Bacteroidota</taxon>
        <taxon>Bacteroidia</taxon>
        <taxon>Bacteroidales</taxon>
        <taxon>Odoribacteraceae</taxon>
        <taxon>Odoribacter</taxon>
    </lineage>
</organism>
<comment type="caution">
    <text evidence="4">The sequence shown here is derived from an EMBL/GenBank/DDBJ whole genome shotgun (WGS) entry which is preliminary data.</text>
</comment>
<protein>
    <submittedName>
        <fullName evidence="4">Uncharacterized protein</fullName>
    </submittedName>
</protein>
<proteinExistence type="predicted"/>
<evidence type="ECO:0000313" key="6">
    <source>
        <dbReference type="Proteomes" id="UP000284243"/>
    </source>
</evidence>
<reference evidence="5 6" key="1">
    <citation type="submission" date="2018-08" db="EMBL/GenBank/DDBJ databases">
        <title>A genome reference for cultivated species of the human gut microbiota.</title>
        <authorList>
            <person name="Zou Y."/>
            <person name="Xue W."/>
            <person name="Luo G."/>
        </authorList>
    </citation>
    <scope>NUCLEOTIDE SEQUENCE [LARGE SCALE GENOMIC DNA]</scope>
    <source>
        <strain evidence="3 5">AF14-6AC</strain>
        <strain evidence="2 6">AF16-14</strain>
        <strain evidence="4 7">OF03-11</strain>
    </source>
</reference>
<name>A0A1Y3YFY2_9BACT</name>